<reference evidence="1" key="1">
    <citation type="journal article" date="2020" name="bioRxiv">
        <title>Chromosome-level reference genome of the European wasp spider Argiope bruennichi: a resource for studies on range expansion and evolutionary adaptation.</title>
        <authorList>
            <person name="Sheffer M.M."/>
            <person name="Hoppe A."/>
            <person name="Krehenwinkel H."/>
            <person name="Uhl G."/>
            <person name="Kuss A.W."/>
            <person name="Jensen L."/>
            <person name="Jensen C."/>
            <person name="Gillespie R.G."/>
            <person name="Hoff K.J."/>
            <person name="Prost S."/>
        </authorList>
    </citation>
    <scope>NUCLEOTIDE SEQUENCE</scope>
</reference>
<comment type="caution">
    <text evidence="1">The sequence shown here is derived from an EMBL/GenBank/DDBJ whole genome shotgun (WGS) entry which is preliminary data.</text>
</comment>
<reference evidence="1" key="2">
    <citation type="submission" date="2020-06" db="EMBL/GenBank/DDBJ databases">
        <authorList>
            <person name="Sheffer M."/>
        </authorList>
    </citation>
    <scope>NUCLEOTIDE SEQUENCE</scope>
</reference>
<dbReference type="AlphaFoldDB" id="A0A8T0EYD1"/>
<proteinExistence type="predicted"/>
<organism evidence="1 2">
    <name type="scientific">Argiope bruennichi</name>
    <name type="common">Wasp spider</name>
    <name type="synonym">Aranea bruennichi</name>
    <dbReference type="NCBI Taxonomy" id="94029"/>
    <lineage>
        <taxon>Eukaryota</taxon>
        <taxon>Metazoa</taxon>
        <taxon>Ecdysozoa</taxon>
        <taxon>Arthropoda</taxon>
        <taxon>Chelicerata</taxon>
        <taxon>Arachnida</taxon>
        <taxon>Araneae</taxon>
        <taxon>Araneomorphae</taxon>
        <taxon>Entelegynae</taxon>
        <taxon>Araneoidea</taxon>
        <taxon>Araneidae</taxon>
        <taxon>Argiope</taxon>
    </lineage>
</organism>
<gene>
    <name evidence="1" type="ORF">HNY73_013291</name>
</gene>
<accession>A0A8T0EYD1</accession>
<dbReference type="EMBL" id="JABXBU010001863">
    <property type="protein sequence ID" value="KAF8783080.1"/>
    <property type="molecule type" value="Genomic_DNA"/>
</dbReference>
<evidence type="ECO:0000313" key="2">
    <source>
        <dbReference type="Proteomes" id="UP000807504"/>
    </source>
</evidence>
<evidence type="ECO:0000313" key="1">
    <source>
        <dbReference type="EMBL" id="KAF8783080.1"/>
    </source>
</evidence>
<dbReference type="Proteomes" id="UP000807504">
    <property type="component" value="Unassembled WGS sequence"/>
</dbReference>
<sequence>MLLIAIRIQPRFSCTYGYIRYVGDSNSFDTIQVQCFKSELKLLLLKNDEIIKEIKIKSPKDIFIPTSILFESDYVSSIVNSDSTIKYQTKLTPAGHRFAEFSFRVKVYNEIYKRDTELKSDIKHCFKECFKNRVLLRLLCGCGVGLPEKPVCSDADFFEGWTRHVDDPPPIPQPSSRILYADETSFHLNPRPNADISCKSSATLDKKCCYSQNADCTTDLSSDCPNVSSNIDCSNKSSGVKNKSELNAQVLNSSDHPNVDSSSLKQADSSVKSCTHHGFDDYKCSDDDKNEYLYDLKAVNVCESCRDSLTAETSSIPFMGLYFNKLILIDASKNHDHLEYARQITLLSFWTLVKINKSAPLPAYICLQSKVPGESRCLLVNVLRSTMGQFLLEDSIENIPAEIDMKMEPVHQIMYYLGTPSSEYVREWRQRSNVEHFRVSDTMVKTLTEILQASSKYCAQMPEGGDFCFGYMRTPCNEFERI</sequence>
<keyword evidence="2" id="KW-1185">Reference proteome</keyword>
<name>A0A8T0EYD1_ARGBR</name>
<protein>
    <submittedName>
        <fullName evidence="1">Uncharacterized protein</fullName>
    </submittedName>
</protein>